<dbReference type="PRINTS" id="PR00385">
    <property type="entry name" value="P450"/>
</dbReference>
<accession>A0AAW2EHK3</accession>
<dbReference type="FunFam" id="1.10.630.10:FF:000042">
    <property type="entry name" value="Cytochrome P450"/>
    <property type="match status" value="2"/>
</dbReference>
<evidence type="ECO:0000313" key="15">
    <source>
        <dbReference type="EMBL" id="KAL0103194.1"/>
    </source>
</evidence>
<organism evidence="15 16">
    <name type="scientific">Cardiocondyla obscurior</name>
    <dbReference type="NCBI Taxonomy" id="286306"/>
    <lineage>
        <taxon>Eukaryota</taxon>
        <taxon>Metazoa</taxon>
        <taxon>Ecdysozoa</taxon>
        <taxon>Arthropoda</taxon>
        <taxon>Hexapoda</taxon>
        <taxon>Insecta</taxon>
        <taxon>Pterygota</taxon>
        <taxon>Neoptera</taxon>
        <taxon>Endopterygota</taxon>
        <taxon>Hymenoptera</taxon>
        <taxon>Apocrita</taxon>
        <taxon>Aculeata</taxon>
        <taxon>Formicoidea</taxon>
        <taxon>Formicidae</taxon>
        <taxon>Myrmicinae</taxon>
        <taxon>Cardiocondyla</taxon>
    </lineage>
</organism>
<dbReference type="Gene3D" id="1.10.630.10">
    <property type="entry name" value="Cytochrome P450"/>
    <property type="match status" value="2"/>
</dbReference>
<dbReference type="PRINTS" id="PR00463">
    <property type="entry name" value="EP450I"/>
</dbReference>
<evidence type="ECO:0000256" key="10">
    <source>
        <dbReference type="ARBA" id="ARBA00023004"/>
    </source>
</evidence>
<dbReference type="Pfam" id="PF00067">
    <property type="entry name" value="p450"/>
    <property type="match status" value="2"/>
</dbReference>
<gene>
    <name evidence="15" type="ORF">PUN28_017495</name>
</gene>
<feature type="transmembrane region" description="Helical" evidence="14">
    <location>
        <begin position="6"/>
        <end position="27"/>
    </location>
</feature>
<keyword evidence="14" id="KW-1133">Transmembrane helix</keyword>
<dbReference type="InterPro" id="IPR001128">
    <property type="entry name" value="Cyt_P450"/>
</dbReference>
<keyword evidence="10 13" id="KW-0408">Iron</keyword>
<sequence>MALITPYWGLDGIIVVTTLFITLYLYMTRKFNYWKKRGVVEATPTPFFGSFVDCILLKKSPGLFFQELYDQAKGLPYIGFYVLDKPFILIRDRELVKNVLIKDFNSFVDRYGTPDQRDRLGYCNPFFLKNPAWKHLRTKLTPLFTSGKLKKIFELMLECGKNLDAYLKSLDLEDKELEMEVKDLTARFSTDIIGITAYGLNVNSVNNPDAEFRKHGRKIFDFDIIRAFEFLATFFFPPIVSILRLKFFGKETTNFLRDVLWGTITERIKSGAKRNDLIDHLIELRNTYADQDVGGFKYDGDDLVAQAAVFFTAGYETSSSAVSFTLYELAIHPEIQERLRKEIHDALEETDGKITYDMLTKLQYLDMVIAETLRMYPPLPFLDRVTLERYKVPNSDLVLEKNTPIYISMTGMHYDPEYYPDPNKFDPERFTEENKRNRPPCIYFPFGEGPRICIGMRMGLLQTKLAIVTILRNYEVTPSKNTPIPMVIDPKALLTTPTEHKMAFITAYWGLDGLIILTTLMITVYLYITRNFKYWKKRGILQMTPVPFFGNFKECLFLRKAPAYFLKEMYDETKEPYVGFYVLDKPFLLIRDRELVKNILVKDFNYFSDRYNNADPKDRIGYANLFFMKNPTWKTLRAKLTPFFTSGKMKKMFDLMLMCVQNLDEHLSSLELDGNGKTIEVRDLTARLTTDIIGSTAYGLEVNSFKDPNAEFRRYGKMMFDYDTIRGLEMLSVFFLPDIVRWGRVKVFGKKPTTFLRKVFWETLNHRMKTGIKRNDLMDILIELKNSQSDQELKDFNFDGDDLLAQATSFFSAGFETSSTTTAFALYELAIQPEIQNTLRKEILEALKKSDGKITYDLVWSLPYLDMVVSETLRMYPPLGYVNREAVQTYKVPEYNLVIEKGTPCYIPMLGIHYDPEYYPNPNKFDPERFNEENKRNRPTCVYFPFGEGPHACIGNRFGLLQAKLTLLKIISKCEVSPCKETMIPVQIDPRGAMTVPLNGVIHLNFKRVNNNI</sequence>
<dbReference type="GO" id="GO:0005506">
    <property type="term" value="F:iron ion binding"/>
    <property type="evidence" value="ECO:0007669"/>
    <property type="project" value="InterPro"/>
</dbReference>
<dbReference type="InterPro" id="IPR002401">
    <property type="entry name" value="Cyt_P450_E_grp-I"/>
</dbReference>
<dbReference type="PANTHER" id="PTHR24292:SF45">
    <property type="entry name" value="CYTOCHROME P450 6G1-RELATED"/>
    <property type="match status" value="1"/>
</dbReference>
<evidence type="ECO:0008006" key="17">
    <source>
        <dbReference type="Google" id="ProtNLM"/>
    </source>
</evidence>
<comment type="cofactor">
    <cofactor evidence="1 13">
        <name>heme</name>
        <dbReference type="ChEBI" id="CHEBI:30413"/>
    </cofactor>
</comment>
<keyword evidence="14" id="KW-0812">Transmembrane</keyword>
<evidence type="ECO:0000256" key="12">
    <source>
        <dbReference type="ARBA" id="ARBA00023136"/>
    </source>
</evidence>
<evidence type="ECO:0000256" key="9">
    <source>
        <dbReference type="ARBA" id="ARBA00023002"/>
    </source>
</evidence>
<dbReference type="InterPro" id="IPR017972">
    <property type="entry name" value="Cyt_P450_CS"/>
</dbReference>
<dbReference type="GO" id="GO:0005789">
    <property type="term" value="C:endoplasmic reticulum membrane"/>
    <property type="evidence" value="ECO:0007669"/>
    <property type="project" value="UniProtKB-SubCell"/>
</dbReference>
<evidence type="ECO:0000256" key="2">
    <source>
        <dbReference type="ARBA" id="ARBA00004174"/>
    </source>
</evidence>
<name>A0AAW2EHK3_9HYME</name>
<evidence type="ECO:0000313" key="16">
    <source>
        <dbReference type="Proteomes" id="UP001430953"/>
    </source>
</evidence>
<feature type="transmembrane region" description="Helical" evidence="14">
    <location>
        <begin position="507"/>
        <end position="528"/>
    </location>
</feature>
<keyword evidence="8" id="KW-0492">Microsome</keyword>
<evidence type="ECO:0000256" key="13">
    <source>
        <dbReference type="PIRSR" id="PIRSR602401-1"/>
    </source>
</evidence>
<keyword evidence="11" id="KW-0503">Monooxygenase</keyword>
<keyword evidence="12 14" id="KW-0472">Membrane</keyword>
<keyword evidence="16" id="KW-1185">Reference proteome</keyword>
<comment type="subcellular location">
    <subcellularLocation>
        <location evidence="3">Endoplasmic reticulum membrane</location>
        <topology evidence="3">Peripheral membrane protein</topology>
    </subcellularLocation>
    <subcellularLocation>
        <location evidence="2">Microsome membrane</location>
        <topology evidence="2">Peripheral membrane protein</topology>
    </subcellularLocation>
</comment>
<keyword evidence="6 13" id="KW-0479">Metal-binding</keyword>
<evidence type="ECO:0000256" key="6">
    <source>
        <dbReference type="ARBA" id="ARBA00022723"/>
    </source>
</evidence>
<evidence type="ECO:0000256" key="5">
    <source>
        <dbReference type="ARBA" id="ARBA00022617"/>
    </source>
</evidence>
<evidence type="ECO:0000256" key="14">
    <source>
        <dbReference type="SAM" id="Phobius"/>
    </source>
</evidence>
<keyword evidence="5 13" id="KW-0349">Heme</keyword>
<reference evidence="15 16" key="1">
    <citation type="submission" date="2023-03" db="EMBL/GenBank/DDBJ databases">
        <title>High recombination rates correlate with genetic variation in Cardiocondyla obscurior ants.</title>
        <authorList>
            <person name="Errbii M."/>
        </authorList>
    </citation>
    <scope>NUCLEOTIDE SEQUENCE [LARGE SCALE GENOMIC DNA]</scope>
    <source>
        <strain evidence="15">Alpha-2009</strain>
        <tissue evidence="15">Whole body</tissue>
    </source>
</reference>
<evidence type="ECO:0000256" key="11">
    <source>
        <dbReference type="ARBA" id="ARBA00023033"/>
    </source>
</evidence>
<dbReference type="InterPro" id="IPR036396">
    <property type="entry name" value="Cyt_P450_sf"/>
</dbReference>
<comment type="similarity">
    <text evidence="4">Belongs to the cytochrome P450 family.</text>
</comment>
<evidence type="ECO:0000256" key="7">
    <source>
        <dbReference type="ARBA" id="ARBA00022824"/>
    </source>
</evidence>
<dbReference type="SUPFAM" id="SSF48264">
    <property type="entry name" value="Cytochrome P450"/>
    <property type="match status" value="2"/>
</dbReference>
<dbReference type="PROSITE" id="PS00086">
    <property type="entry name" value="CYTOCHROME_P450"/>
    <property type="match status" value="2"/>
</dbReference>
<dbReference type="EMBL" id="JADYXP020000021">
    <property type="protein sequence ID" value="KAL0103194.1"/>
    <property type="molecule type" value="Genomic_DNA"/>
</dbReference>
<evidence type="ECO:0000256" key="4">
    <source>
        <dbReference type="ARBA" id="ARBA00010617"/>
    </source>
</evidence>
<dbReference type="PANTHER" id="PTHR24292">
    <property type="entry name" value="CYTOCHROME P450"/>
    <property type="match status" value="1"/>
</dbReference>
<comment type="caution">
    <text evidence="15">The sequence shown here is derived from an EMBL/GenBank/DDBJ whole genome shotgun (WGS) entry which is preliminary data.</text>
</comment>
<keyword evidence="9" id="KW-0560">Oxidoreductase</keyword>
<feature type="binding site" description="axial binding residue" evidence="13">
    <location>
        <position position="453"/>
    </location>
    <ligand>
        <name>heme</name>
        <dbReference type="ChEBI" id="CHEBI:30413"/>
    </ligand>
    <ligandPart>
        <name>Fe</name>
        <dbReference type="ChEBI" id="CHEBI:18248"/>
    </ligandPart>
</feature>
<evidence type="ECO:0000256" key="3">
    <source>
        <dbReference type="ARBA" id="ARBA00004406"/>
    </source>
</evidence>
<proteinExistence type="inferred from homology"/>
<dbReference type="InterPro" id="IPR050476">
    <property type="entry name" value="Insect_CytP450_Detox"/>
</dbReference>
<dbReference type="GO" id="GO:0020037">
    <property type="term" value="F:heme binding"/>
    <property type="evidence" value="ECO:0007669"/>
    <property type="project" value="InterPro"/>
</dbReference>
<evidence type="ECO:0000256" key="1">
    <source>
        <dbReference type="ARBA" id="ARBA00001971"/>
    </source>
</evidence>
<dbReference type="GO" id="GO:0004497">
    <property type="term" value="F:monooxygenase activity"/>
    <property type="evidence" value="ECO:0007669"/>
    <property type="project" value="UniProtKB-KW"/>
</dbReference>
<keyword evidence="7" id="KW-0256">Endoplasmic reticulum</keyword>
<dbReference type="Proteomes" id="UP001430953">
    <property type="component" value="Unassembled WGS sequence"/>
</dbReference>
<dbReference type="CDD" id="cd11056">
    <property type="entry name" value="CYP6-like"/>
    <property type="match status" value="2"/>
</dbReference>
<dbReference type="GO" id="GO:0016705">
    <property type="term" value="F:oxidoreductase activity, acting on paired donors, with incorporation or reduction of molecular oxygen"/>
    <property type="evidence" value="ECO:0007669"/>
    <property type="project" value="InterPro"/>
</dbReference>
<evidence type="ECO:0000256" key="8">
    <source>
        <dbReference type="ARBA" id="ARBA00022848"/>
    </source>
</evidence>
<dbReference type="AlphaFoldDB" id="A0AAW2EHK3"/>
<protein>
    <recommendedName>
        <fullName evidence="17">Cytochrome P450</fullName>
    </recommendedName>
</protein>